<feature type="region of interest" description="Disordered" evidence="2">
    <location>
        <begin position="423"/>
        <end position="446"/>
    </location>
</feature>
<dbReference type="InterPro" id="IPR002433">
    <property type="entry name" value="Orn_de-COase"/>
</dbReference>
<dbReference type="InterPro" id="IPR022644">
    <property type="entry name" value="De-COase2_N"/>
</dbReference>
<evidence type="ECO:0000259" key="3">
    <source>
        <dbReference type="Pfam" id="PF00278"/>
    </source>
</evidence>
<dbReference type="EMBL" id="BTRK01000005">
    <property type="protein sequence ID" value="GMR53520.1"/>
    <property type="molecule type" value="Genomic_DNA"/>
</dbReference>
<organism evidence="5 6">
    <name type="scientific">Pristionchus mayeri</name>
    <dbReference type="NCBI Taxonomy" id="1317129"/>
    <lineage>
        <taxon>Eukaryota</taxon>
        <taxon>Metazoa</taxon>
        <taxon>Ecdysozoa</taxon>
        <taxon>Nematoda</taxon>
        <taxon>Chromadorea</taxon>
        <taxon>Rhabditida</taxon>
        <taxon>Rhabditina</taxon>
        <taxon>Diplogasteromorpha</taxon>
        <taxon>Diplogasteroidea</taxon>
        <taxon>Neodiplogasteridae</taxon>
        <taxon>Pristionchus</taxon>
    </lineage>
</organism>
<dbReference type="PRINTS" id="PR01182">
    <property type="entry name" value="ORNDCRBXLASE"/>
</dbReference>
<dbReference type="Gene3D" id="3.20.20.10">
    <property type="entry name" value="Alanine racemase"/>
    <property type="match status" value="1"/>
</dbReference>
<feature type="compositionally biased region" description="Acidic residues" evidence="2">
    <location>
        <begin position="431"/>
        <end position="446"/>
    </location>
</feature>
<dbReference type="GO" id="GO:0006596">
    <property type="term" value="P:polyamine biosynthetic process"/>
    <property type="evidence" value="ECO:0007669"/>
    <property type="project" value="InterPro"/>
</dbReference>
<name>A0AAN5I6Z0_9BILA</name>
<dbReference type="Pfam" id="PF00278">
    <property type="entry name" value="Orn_DAP_Arg_deC"/>
    <property type="match status" value="1"/>
</dbReference>
<dbReference type="Proteomes" id="UP001328107">
    <property type="component" value="Unassembled WGS sequence"/>
</dbReference>
<dbReference type="SUPFAM" id="SSF51419">
    <property type="entry name" value="PLP-binding barrel"/>
    <property type="match status" value="1"/>
</dbReference>
<dbReference type="SUPFAM" id="SSF50621">
    <property type="entry name" value="Alanine racemase C-terminal domain-like"/>
    <property type="match status" value="1"/>
</dbReference>
<reference evidence="6" key="1">
    <citation type="submission" date="2022-10" db="EMBL/GenBank/DDBJ databases">
        <title>Genome assembly of Pristionchus species.</title>
        <authorList>
            <person name="Yoshida K."/>
            <person name="Sommer R.J."/>
        </authorList>
    </citation>
    <scope>NUCLEOTIDE SEQUENCE [LARGE SCALE GENOMIC DNA]</scope>
    <source>
        <strain evidence="6">RS5460</strain>
    </source>
</reference>
<feature type="domain" description="Orn/DAP/Arg decarboxylase 2 N-terminal" evidence="4">
    <location>
        <begin position="72"/>
        <end position="258"/>
    </location>
</feature>
<keyword evidence="6" id="KW-1185">Reference proteome</keyword>
<sequence length="455" mass="50616">MTDNMISGECGGRRRCRLVSATYEGMGARWKEQLSDVSLAVYEDTPQMEEIARRVASLSMETECFFVMDASRVEDSLSDWHRLVPHCVPFYPLSCNDDPLLLELLTRRKQCNLQVSTVRELERALSLIPPSRIVFHSHLMTRKMLRLVTSLQEPLHALMVDSEESAMDAAALNPYQPLLLRVSLSPDSDRIDLSMGMCIEEAMECIPRLIAAGVAVSGVSVQLMAEGEDMVERARVLVHLLSSLSSYPLSTLDVGDGVQSSSLLHCLLDTANVPHLKLMATPGRLLAASAFSLVTAIVGKRSIDAGLITRRKEEEGTHGFVYETTQSVYGVFSNRLMGEEARCEPLVLTHSQGGGREHESAVMGSARDTMDWPERHTRLPALAVGDCLLWKEMGAYAAREEDCFPVYYFTGRDHWERLQGGEKELMSDGGSEGETDGESDPEPDDMTECFWRVFN</sequence>
<comment type="similarity">
    <text evidence="1">Belongs to the Orn/Lys/Arg decarboxylase class-II family.</text>
</comment>
<dbReference type="Gene3D" id="2.40.37.10">
    <property type="entry name" value="Lyase, Ornithine Decarboxylase, Chain A, domain 1"/>
    <property type="match status" value="1"/>
</dbReference>
<evidence type="ECO:0008006" key="7">
    <source>
        <dbReference type="Google" id="ProtNLM"/>
    </source>
</evidence>
<protein>
    <recommendedName>
        <fullName evidence="7">Orn/DAP/Arg decarboxylase 2 N-terminal domain-containing protein</fullName>
    </recommendedName>
</protein>
<evidence type="ECO:0000256" key="2">
    <source>
        <dbReference type="SAM" id="MobiDB-lite"/>
    </source>
</evidence>
<dbReference type="AlphaFoldDB" id="A0AAN5I6Z0"/>
<gene>
    <name evidence="5" type="ORF">PMAYCL1PPCAC_23715</name>
</gene>
<dbReference type="PRINTS" id="PR01179">
    <property type="entry name" value="ODADCRBXLASE"/>
</dbReference>
<dbReference type="PANTHER" id="PTHR11482:SF56">
    <property type="entry name" value="ANTIZYME INHIBITOR 1"/>
    <property type="match status" value="1"/>
</dbReference>
<dbReference type="Pfam" id="PF02784">
    <property type="entry name" value="Orn_Arg_deC_N"/>
    <property type="match status" value="1"/>
</dbReference>
<accession>A0AAN5I6Z0</accession>
<evidence type="ECO:0000256" key="1">
    <source>
        <dbReference type="RuleBase" id="RU003737"/>
    </source>
</evidence>
<dbReference type="GO" id="GO:0003824">
    <property type="term" value="F:catalytic activity"/>
    <property type="evidence" value="ECO:0007669"/>
    <property type="project" value="InterPro"/>
</dbReference>
<feature type="domain" description="Orn/DAP/Arg decarboxylase 2 C-terminal" evidence="3">
    <location>
        <begin position="66"/>
        <end position="394"/>
    </location>
</feature>
<evidence type="ECO:0000259" key="4">
    <source>
        <dbReference type="Pfam" id="PF02784"/>
    </source>
</evidence>
<dbReference type="PANTHER" id="PTHR11482">
    <property type="entry name" value="ARGININE/DIAMINOPIMELATE/ORNITHINE DECARBOXYLASE"/>
    <property type="match status" value="1"/>
</dbReference>
<comment type="caution">
    <text evidence="5">The sequence shown here is derived from an EMBL/GenBank/DDBJ whole genome shotgun (WGS) entry which is preliminary data.</text>
</comment>
<dbReference type="InterPro" id="IPR022643">
    <property type="entry name" value="De-COase2_C"/>
</dbReference>
<dbReference type="InterPro" id="IPR000183">
    <property type="entry name" value="Orn/DAP/Arg_de-COase"/>
</dbReference>
<dbReference type="InterPro" id="IPR029066">
    <property type="entry name" value="PLP-binding_barrel"/>
</dbReference>
<dbReference type="InterPro" id="IPR009006">
    <property type="entry name" value="Ala_racemase/Decarboxylase_C"/>
</dbReference>
<evidence type="ECO:0000313" key="5">
    <source>
        <dbReference type="EMBL" id="GMR53520.1"/>
    </source>
</evidence>
<evidence type="ECO:0000313" key="6">
    <source>
        <dbReference type="Proteomes" id="UP001328107"/>
    </source>
</evidence>
<proteinExistence type="inferred from homology"/>